<evidence type="ECO:0000313" key="5">
    <source>
        <dbReference type="Proteomes" id="UP001416858"/>
    </source>
</evidence>
<feature type="domain" description="Cytochrome C Planctomycete-type" evidence="3">
    <location>
        <begin position="136"/>
        <end position="196"/>
    </location>
</feature>
<proteinExistence type="predicted"/>
<dbReference type="RefSeq" id="WP_345687874.1">
    <property type="nucleotide sequence ID" value="NZ_BAABRO010000019.1"/>
</dbReference>
<dbReference type="Pfam" id="PF07583">
    <property type="entry name" value="PSCyt2"/>
    <property type="match status" value="1"/>
</dbReference>
<dbReference type="Pfam" id="PF07635">
    <property type="entry name" value="PSCyt1"/>
    <property type="match status" value="1"/>
</dbReference>
<evidence type="ECO:0000313" key="4">
    <source>
        <dbReference type="EMBL" id="GAA5510180.1"/>
    </source>
</evidence>
<feature type="domain" description="DUF1553" evidence="2">
    <location>
        <begin position="522"/>
        <end position="764"/>
    </location>
</feature>
<dbReference type="Pfam" id="PF07587">
    <property type="entry name" value="PSD1"/>
    <property type="match status" value="1"/>
</dbReference>
<evidence type="ECO:0000259" key="2">
    <source>
        <dbReference type="Pfam" id="PF07587"/>
    </source>
</evidence>
<accession>A0ABP9VYH8</accession>
<evidence type="ECO:0000259" key="3">
    <source>
        <dbReference type="Pfam" id="PF07635"/>
    </source>
</evidence>
<dbReference type="PANTHER" id="PTHR35889:SF3">
    <property type="entry name" value="F-BOX DOMAIN-CONTAINING PROTEIN"/>
    <property type="match status" value="1"/>
</dbReference>
<evidence type="ECO:0000259" key="1">
    <source>
        <dbReference type="Pfam" id="PF07583"/>
    </source>
</evidence>
<organism evidence="4 5">
    <name type="scientific">Novipirellula caenicola</name>
    <dbReference type="NCBI Taxonomy" id="1536901"/>
    <lineage>
        <taxon>Bacteria</taxon>
        <taxon>Pseudomonadati</taxon>
        <taxon>Planctomycetota</taxon>
        <taxon>Planctomycetia</taxon>
        <taxon>Pirellulales</taxon>
        <taxon>Pirellulaceae</taxon>
        <taxon>Novipirellula</taxon>
    </lineage>
</organism>
<name>A0ABP9VYH8_9BACT</name>
<dbReference type="PANTHER" id="PTHR35889">
    <property type="entry name" value="CYCLOINULO-OLIGOSACCHARIDE FRUCTANOTRANSFERASE-RELATED"/>
    <property type="match status" value="1"/>
</dbReference>
<dbReference type="Proteomes" id="UP001416858">
    <property type="component" value="Unassembled WGS sequence"/>
</dbReference>
<protein>
    <recommendedName>
        <fullName evidence="6">Planctomycete cytochrome C</fullName>
    </recommendedName>
</protein>
<dbReference type="InterPro" id="IPR022655">
    <property type="entry name" value="DUF1553"/>
</dbReference>
<gene>
    <name evidence="4" type="ORF">Rcae01_05686</name>
</gene>
<reference evidence="4 5" key="1">
    <citation type="submission" date="2024-02" db="EMBL/GenBank/DDBJ databases">
        <title>Rhodopirellula caenicola NBRC 110016.</title>
        <authorList>
            <person name="Ichikawa N."/>
            <person name="Katano-Makiyama Y."/>
            <person name="Hidaka K."/>
        </authorList>
    </citation>
    <scope>NUCLEOTIDE SEQUENCE [LARGE SCALE GENOMIC DNA]</scope>
    <source>
        <strain evidence="4 5">NBRC 110016</strain>
    </source>
</reference>
<feature type="domain" description="DUF1549" evidence="1">
    <location>
        <begin position="263"/>
        <end position="465"/>
    </location>
</feature>
<dbReference type="InterPro" id="IPR011429">
    <property type="entry name" value="Cyt_c_Planctomycete-type"/>
</dbReference>
<evidence type="ECO:0008006" key="6">
    <source>
        <dbReference type="Google" id="ProtNLM"/>
    </source>
</evidence>
<dbReference type="InterPro" id="IPR011444">
    <property type="entry name" value="DUF1549"/>
</dbReference>
<dbReference type="EMBL" id="BAABRO010000019">
    <property type="protein sequence ID" value="GAA5510180.1"/>
    <property type="molecule type" value="Genomic_DNA"/>
</dbReference>
<comment type="caution">
    <text evidence="4">The sequence shown here is derived from an EMBL/GenBank/DDBJ whole genome shotgun (WGS) entry which is preliminary data.</text>
</comment>
<sequence>MTAPHPTAISLRQNPFLLNSLAHEEIHRERTRRFVAEKPAFWSHGDQRRPPTFRKRPQALRSMLIARNFYRSSRSRFDGSHCRGLMRVTLLVLISTSALAADAQATEPTPADGTKLSSEAVTFFESKIRPLLIEHCYECHSHEADANEGELYVDSRASLRRGGTRGAAISGSDPSQSLLLRAVEYADDDMQMPPAGKLDDDSIANLRTWIAMGAPDPRVIQQDADLEASVSPMDIDPKSHWAFVAPVSPEPPSDHDPRSHDVIDDFASQRAADRGVTLAEPAPRETLIRRVYFDLTGLPPSESTIEQFVASTRPDAYERLVDSLLASPEYAERFSRHWLDVARYADTVGYALGGKERRLKGSDRYRDWTIHAFGSDMPYNEMILHQLAGDRTDPENEAGNLDAMGFLTVGRRYLNRLDTRDDRIDVITRGLLGLTVSCARCHDHKFDPIPTADYYAMFGILNSSQHREDGKSPLMMVDIEKPHDHRILVRGQPGNQGEITPRQYFTALRDADDPPFRDGSGRWELANKIAAEDNPLTWRVFVNRIWGHLTGKPLVESTSDFGVRTPPPAVAEVLEELAVDFSRHQSVKKLVRRIVLSRIYRQSVASTVRNRELDPDNELLARGNRRRRDFESLRDSFLAVSGTLQHTIGGEPVEITGPTPVPRRTIYAMIDRQNLPAVFRTFDFASPDAHSPARYFTTVPQQSLYLLNGAQSQELARRVAKEVRQSVGHSDKQPSELAYSRALVRRVLSREPSNEEQQQFAAFLQQDPTPLIAARDHWNYGTATLDSDRRVTEFQPFAVFKDRRWQAKDKFPDDDAFGYASLTNNGGHAMRGADGGVVRRWTAPVAGDVTITGMIEHREKRGDGVQAIVWCGKEQLLSEVRHGEKRAFGPLNCHIEKGETIDFVINRGQSDSFDSFLWQASIELVTATGQAYQTDSLEDFSGPGGHPTSRPLDRLEQLAQVLMMSNEFAFVD</sequence>
<keyword evidence="5" id="KW-1185">Reference proteome</keyword>